<evidence type="ECO:0000313" key="12">
    <source>
        <dbReference type="Proteomes" id="UP000198556"/>
    </source>
</evidence>
<dbReference type="PANTHER" id="PTHR11707">
    <property type="entry name" value="L-ASPARAGINASE"/>
    <property type="match status" value="1"/>
</dbReference>
<comment type="similarity">
    <text evidence="1">Belongs to the asparaginase 1 family.</text>
</comment>
<dbReference type="FunFam" id="3.40.50.1170:FF:000001">
    <property type="entry name" value="L-asparaginase 2"/>
    <property type="match status" value="1"/>
</dbReference>
<evidence type="ECO:0000256" key="4">
    <source>
        <dbReference type="ARBA" id="ARBA00049366"/>
    </source>
</evidence>
<accession>A0A1H9PC72</accession>
<feature type="binding site" evidence="6">
    <location>
        <begin position="87"/>
        <end position="88"/>
    </location>
    <ligand>
        <name>substrate</name>
    </ligand>
</feature>
<dbReference type="Pfam" id="PF17763">
    <property type="entry name" value="Asparaginase_C"/>
    <property type="match status" value="1"/>
</dbReference>
<feature type="binding site" evidence="6">
    <location>
        <position position="55"/>
    </location>
    <ligand>
        <name>substrate</name>
    </ligand>
</feature>
<evidence type="ECO:0000256" key="8">
    <source>
        <dbReference type="PROSITE-ProRule" id="PRU10100"/>
    </source>
</evidence>
<evidence type="ECO:0000256" key="3">
    <source>
        <dbReference type="ARBA" id="ARBA00022801"/>
    </source>
</evidence>
<dbReference type="SMART" id="SM00870">
    <property type="entry name" value="Asparaginase"/>
    <property type="match status" value="1"/>
</dbReference>
<dbReference type="SFLD" id="SFLDS00057">
    <property type="entry name" value="Glutaminase/Asparaginase"/>
    <property type="match status" value="1"/>
</dbReference>
<sequence>MKKLLIINTGGTISMSENQLTGKVAPTSENPLGKNANIFDYIGQITSEELFHLPSPHITEKEMLILRARVLLAKEEGFDGVVITHGTDTLEETAYFLELTIKNTIPVVLTGAMRSSNEIGSDGLANLRSALIVAACKDSMNKGVLVVMNDEVHTATYVTKTHTTNLATFQTPTFGPIGLVSKNDVIYFQQLIRCEKYQLEVETDMPKVYLLKAYAGMDSTLIEAVLEKGAKGLVIEALGAGNLPPKTVQGVRKCLQTGIPVVFVSRAFNGVTQDVYDYEGGGKRFKQEGVIFTTGLSGQKARMKLMVLLASGIEPTELTNYFK</sequence>
<comment type="catalytic activity">
    <reaction evidence="4">
        <text>L-asparagine + H2O = L-aspartate + NH4(+)</text>
        <dbReference type="Rhea" id="RHEA:21016"/>
        <dbReference type="ChEBI" id="CHEBI:15377"/>
        <dbReference type="ChEBI" id="CHEBI:28938"/>
        <dbReference type="ChEBI" id="CHEBI:29991"/>
        <dbReference type="ChEBI" id="CHEBI:58048"/>
        <dbReference type="EC" id="3.5.1.1"/>
    </reaction>
</comment>
<dbReference type="InterPro" id="IPR027475">
    <property type="entry name" value="Asparaginase/glutaminase_AS2"/>
</dbReference>
<dbReference type="GO" id="GO:0004067">
    <property type="term" value="F:asparaginase activity"/>
    <property type="evidence" value="ECO:0007669"/>
    <property type="project" value="UniProtKB-UniRule"/>
</dbReference>
<dbReference type="PANTHER" id="PTHR11707:SF28">
    <property type="entry name" value="60 KDA LYSOPHOSPHOLIPASE"/>
    <property type="match status" value="1"/>
</dbReference>
<dbReference type="Proteomes" id="UP000198556">
    <property type="component" value="Unassembled WGS sequence"/>
</dbReference>
<keyword evidence="3" id="KW-0378">Hydrolase</keyword>
<dbReference type="PRINTS" id="PR00139">
    <property type="entry name" value="ASNGLNASE"/>
</dbReference>
<feature type="domain" description="L-asparaginase N-terminal" evidence="9">
    <location>
        <begin position="3"/>
        <end position="191"/>
    </location>
</feature>
<dbReference type="Pfam" id="PF00710">
    <property type="entry name" value="Asparaginase"/>
    <property type="match status" value="1"/>
</dbReference>
<reference evidence="11 12" key="1">
    <citation type="submission" date="2016-10" db="EMBL/GenBank/DDBJ databases">
        <authorList>
            <person name="de Groot N.N."/>
        </authorList>
    </citation>
    <scope>NUCLEOTIDE SEQUENCE [LARGE SCALE GENOMIC DNA]</scope>
    <source>
        <strain evidence="11 12">DSM 15827</strain>
    </source>
</reference>
<dbReference type="InterPro" id="IPR036152">
    <property type="entry name" value="Asp/glu_Ase-like_sf"/>
</dbReference>
<proteinExistence type="inferred from homology"/>
<evidence type="ECO:0000256" key="5">
    <source>
        <dbReference type="PIRSR" id="PIRSR001220-1"/>
    </source>
</evidence>
<dbReference type="EC" id="3.5.1.1" evidence="2"/>
<gene>
    <name evidence="11" type="ORF">SAMN05421767_1538</name>
</gene>
<dbReference type="Gene3D" id="3.40.50.1170">
    <property type="entry name" value="L-asparaginase, N-terminal domain"/>
    <property type="match status" value="1"/>
</dbReference>
<keyword evidence="12" id="KW-1185">Reference proteome</keyword>
<dbReference type="STRING" id="137733.SAMN05421767_1538"/>
<dbReference type="Gene3D" id="3.40.50.40">
    <property type="match status" value="1"/>
</dbReference>
<dbReference type="SUPFAM" id="SSF53774">
    <property type="entry name" value="Glutaminase/Asparaginase"/>
    <property type="match status" value="1"/>
</dbReference>
<evidence type="ECO:0000256" key="6">
    <source>
        <dbReference type="PIRSR" id="PIRSR001220-2"/>
    </source>
</evidence>
<feature type="domain" description="Asparaginase/glutaminase C-terminal" evidence="10">
    <location>
        <begin position="207"/>
        <end position="322"/>
    </location>
</feature>
<protein>
    <recommendedName>
        <fullName evidence="2">asparaginase</fullName>
        <ecNumber evidence="2">3.5.1.1</ecNumber>
    </recommendedName>
</protein>
<dbReference type="PROSITE" id="PS00917">
    <property type="entry name" value="ASN_GLN_ASE_2"/>
    <property type="match status" value="1"/>
</dbReference>
<dbReference type="InterPro" id="IPR020827">
    <property type="entry name" value="Asparaginase/glutaminase_AS1"/>
</dbReference>
<dbReference type="InterPro" id="IPR004550">
    <property type="entry name" value="AsnASE_II"/>
</dbReference>
<dbReference type="GO" id="GO:0006528">
    <property type="term" value="P:asparagine metabolic process"/>
    <property type="evidence" value="ECO:0007669"/>
    <property type="project" value="InterPro"/>
</dbReference>
<evidence type="ECO:0000259" key="9">
    <source>
        <dbReference type="Pfam" id="PF00710"/>
    </source>
</evidence>
<dbReference type="InterPro" id="IPR037152">
    <property type="entry name" value="L-asparaginase_N_sf"/>
</dbReference>
<feature type="active site" description="O-isoaspartyl threonine intermediate" evidence="5">
    <location>
        <position position="12"/>
    </location>
</feature>
<evidence type="ECO:0000256" key="7">
    <source>
        <dbReference type="PROSITE-ProRule" id="PRU10099"/>
    </source>
</evidence>
<dbReference type="InterPro" id="IPR040919">
    <property type="entry name" value="Asparaginase_C"/>
</dbReference>
<feature type="active site" evidence="8">
    <location>
        <position position="87"/>
    </location>
</feature>
<evidence type="ECO:0000259" key="10">
    <source>
        <dbReference type="Pfam" id="PF17763"/>
    </source>
</evidence>
<dbReference type="RefSeq" id="WP_089747919.1">
    <property type="nucleotide sequence ID" value="NZ_FOGF01000053.1"/>
</dbReference>
<evidence type="ECO:0000313" key="11">
    <source>
        <dbReference type="EMBL" id="SER45173.1"/>
    </source>
</evidence>
<dbReference type="EMBL" id="FOGF01000053">
    <property type="protein sequence ID" value="SER45173.1"/>
    <property type="molecule type" value="Genomic_DNA"/>
</dbReference>
<dbReference type="InterPro" id="IPR027473">
    <property type="entry name" value="L-asparaginase_C"/>
</dbReference>
<dbReference type="PIRSF" id="PIRSF500176">
    <property type="entry name" value="L_ASNase"/>
    <property type="match status" value="1"/>
</dbReference>
<name>A0A1H9PC72_9LACT</name>
<evidence type="ECO:0000256" key="2">
    <source>
        <dbReference type="ARBA" id="ARBA00012920"/>
    </source>
</evidence>
<dbReference type="InterPro" id="IPR006034">
    <property type="entry name" value="Asparaginase/glutaminase-like"/>
</dbReference>
<dbReference type="PIRSF" id="PIRSF001220">
    <property type="entry name" value="L-ASNase_gatD"/>
    <property type="match status" value="1"/>
</dbReference>
<dbReference type="PROSITE" id="PS00144">
    <property type="entry name" value="ASN_GLN_ASE_1"/>
    <property type="match status" value="1"/>
</dbReference>
<feature type="active site" evidence="7">
    <location>
        <position position="12"/>
    </location>
</feature>
<dbReference type="FunFam" id="3.40.50.40:FF:000003">
    <property type="entry name" value="L-asparaginase 2"/>
    <property type="match status" value="1"/>
</dbReference>
<dbReference type="InterPro" id="IPR027474">
    <property type="entry name" value="L-asparaginase_N"/>
</dbReference>
<organism evidence="11 12">
    <name type="scientific">Granulicatella balaenopterae</name>
    <dbReference type="NCBI Taxonomy" id="137733"/>
    <lineage>
        <taxon>Bacteria</taxon>
        <taxon>Bacillati</taxon>
        <taxon>Bacillota</taxon>
        <taxon>Bacilli</taxon>
        <taxon>Lactobacillales</taxon>
        <taxon>Carnobacteriaceae</taxon>
        <taxon>Granulicatella</taxon>
    </lineage>
</organism>
<dbReference type="CDD" id="cd08964">
    <property type="entry name" value="L-asparaginase_II"/>
    <property type="match status" value="1"/>
</dbReference>
<dbReference type="AlphaFoldDB" id="A0A1H9PC72"/>
<dbReference type="PROSITE" id="PS51732">
    <property type="entry name" value="ASN_GLN_ASE_3"/>
    <property type="match status" value="1"/>
</dbReference>
<evidence type="ECO:0000256" key="1">
    <source>
        <dbReference type="ARBA" id="ARBA00010518"/>
    </source>
</evidence>
<dbReference type="OrthoDB" id="9788068at2"/>